<comment type="caution">
    <text evidence="1">The sequence shown here is derived from an EMBL/GenBank/DDBJ whole genome shotgun (WGS) entry which is preliminary data.</text>
</comment>
<name>A0AAW0M7N2_QUESU</name>
<reference evidence="1" key="1">
    <citation type="submission" date="2017-12" db="EMBL/GenBank/DDBJ databases">
        <authorList>
            <person name="Barbosa P."/>
            <person name="Usie A."/>
            <person name="Ramos A.M."/>
        </authorList>
    </citation>
    <scope>NUCLEOTIDE SEQUENCE</scope>
    <source>
        <strain evidence="1">HL8</strain>
        <tissue evidence="1">Leaves</tissue>
    </source>
</reference>
<dbReference type="EMBL" id="PKMF04000012">
    <property type="protein sequence ID" value="KAK7859462.1"/>
    <property type="molecule type" value="Genomic_DNA"/>
</dbReference>
<reference evidence="1" key="2">
    <citation type="journal article" date="2018" name="Sci. Data">
        <title>The draft genome sequence of cork oak.</title>
        <authorList>
            <person name="Ramos A.M."/>
            <person name="Usie A."/>
            <person name="Barbosa P."/>
            <person name="Barros P.M."/>
            <person name="Capote T."/>
            <person name="Chaves I."/>
            <person name="Simoes F."/>
            <person name="Abreu I."/>
            <person name="Carrasquinho I."/>
            <person name="Faro C."/>
            <person name="Guimaraes J.B."/>
            <person name="Mendonca D."/>
            <person name="Nobrega F."/>
            <person name="Rodrigues L."/>
            <person name="Saibo N.J.M."/>
            <person name="Varela M.C."/>
            <person name="Egas C."/>
            <person name="Matos J."/>
            <person name="Miguel C.M."/>
            <person name="Oliveira M.M."/>
            <person name="Ricardo C.P."/>
            <person name="Goncalves S."/>
        </authorList>
    </citation>
    <scope>NUCLEOTIDE SEQUENCE [LARGE SCALE GENOMIC DNA]</scope>
    <source>
        <strain evidence="1">HL8</strain>
    </source>
</reference>
<reference evidence="1" key="3">
    <citation type="submission" date="2023-07" db="EMBL/GenBank/DDBJ databases">
        <title>An improved reference 1 genome and first organelle genomes of Quercus suber.</title>
        <authorList>
            <consortium name="Genosuber Consortium"/>
            <person name="Usie A."/>
            <person name="Serra O."/>
            <person name="Barros P."/>
        </authorList>
    </citation>
    <scope>NUCLEOTIDE SEQUENCE</scope>
    <source>
        <strain evidence="1">HL8</strain>
        <tissue evidence="1">Leaves</tissue>
    </source>
</reference>
<gene>
    <name evidence="1" type="ORF">CFP56_005998</name>
</gene>
<protein>
    <submittedName>
        <fullName evidence="1">Uncharacterized protein</fullName>
    </submittedName>
</protein>
<sequence length="54" mass="6070">ILPFLPKSTLVDVTGLTWKSFFDTVAELGKELENFKKVFQQDLSVVVHSSTLES</sequence>
<organism evidence="1">
    <name type="scientific">Quercus suber</name>
    <name type="common">Cork oak</name>
    <dbReference type="NCBI Taxonomy" id="58331"/>
    <lineage>
        <taxon>Eukaryota</taxon>
        <taxon>Viridiplantae</taxon>
        <taxon>Streptophyta</taxon>
        <taxon>Embryophyta</taxon>
        <taxon>Tracheophyta</taxon>
        <taxon>Spermatophyta</taxon>
        <taxon>Magnoliopsida</taxon>
        <taxon>eudicotyledons</taxon>
        <taxon>Gunneridae</taxon>
        <taxon>Pentapetalae</taxon>
        <taxon>rosids</taxon>
        <taxon>fabids</taxon>
        <taxon>Fagales</taxon>
        <taxon>Fagaceae</taxon>
        <taxon>Quercus</taxon>
    </lineage>
</organism>
<feature type="non-terminal residue" evidence="1">
    <location>
        <position position="1"/>
    </location>
</feature>
<dbReference type="AlphaFoldDB" id="A0AAW0M7N2"/>
<accession>A0AAW0M7N2</accession>
<proteinExistence type="predicted"/>
<evidence type="ECO:0000313" key="1">
    <source>
        <dbReference type="EMBL" id="KAK7859462.1"/>
    </source>
</evidence>